<dbReference type="Pfam" id="PF00010">
    <property type="entry name" value="HLH"/>
    <property type="match status" value="1"/>
</dbReference>
<feature type="compositionally biased region" description="Polar residues" evidence="5">
    <location>
        <begin position="17"/>
        <end position="26"/>
    </location>
</feature>
<dbReference type="GO" id="GO:0010017">
    <property type="term" value="P:red or far-red light signaling pathway"/>
    <property type="evidence" value="ECO:0007669"/>
    <property type="project" value="UniProtKB-ARBA"/>
</dbReference>
<feature type="region of interest" description="Disordered" evidence="5">
    <location>
        <begin position="1"/>
        <end position="33"/>
    </location>
</feature>
<dbReference type="GO" id="GO:0003700">
    <property type="term" value="F:DNA-binding transcription factor activity"/>
    <property type="evidence" value="ECO:0007669"/>
    <property type="project" value="InterPro"/>
</dbReference>
<feature type="compositionally biased region" description="Polar residues" evidence="5">
    <location>
        <begin position="548"/>
        <end position="564"/>
    </location>
</feature>
<dbReference type="SMART" id="SM00353">
    <property type="entry name" value="HLH"/>
    <property type="match status" value="1"/>
</dbReference>
<feature type="compositionally biased region" description="Polar residues" evidence="5">
    <location>
        <begin position="291"/>
        <end position="305"/>
    </location>
</feature>
<dbReference type="FunFam" id="4.10.280.10:FF:000004">
    <property type="entry name" value="Basic helix-loop-helix transcription factor"/>
    <property type="match status" value="1"/>
</dbReference>
<dbReference type="SUPFAM" id="SSF47459">
    <property type="entry name" value="HLH, helix-loop-helix DNA-binding domain"/>
    <property type="match status" value="1"/>
</dbReference>
<evidence type="ECO:0000256" key="5">
    <source>
        <dbReference type="SAM" id="MobiDB-lite"/>
    </source>
</evidence>
<sequence length="564" mass="61435">MNHHCVPDFDMDDDYSIPTTSSSSLNRSKKTPMGDEDIMELLWQDGQVVVQSQNQRSFKKSPVGGSEGEIPTQQQSSAAGGTRDIRSVETDAMAHQQQQQQQQLFMHEDEMASWLHYPIDDSSFDRDIYSDLLYPPLSTSISSTTTTTATIPGTNLPPREIRTTTTEIRPLPPPPPSAPVPPAPRPPVPLPPKCTAIETPAKIQNFMHFSRLPKTRIEPGPSSSSKAAKELTVVESNDSPRAEPESRVSQAADSAVHVSGGNVGCGTVSVTAAAAGTSTAGREFATPCDLTVTSSPGGSGDSFTASVEPHPIQKPTRSTAENRKRKGREPDDAECHSEDIEIESTGGKKQPRGSTSTKRSRAAEVHNLSERRRRDRINEKMRALQELIPRCNKSDKASMLDEAIEYLKSLQLQVQMMSMGCGMIPMMYPGVQQYIPAMGMGMDMGMNRPMMPYPALMPTSGMPIPPAANMGPIYPVPAYHMQPVPVPDPSRLQAAGQSDPMLSSMIPNIPNQPRMPNYSDPYQQYMGLHQAQMPIPQTQVAPQPPSNKPSSSRNVANPENQDTG</sequence>
<feature type="domain" description="BHLH" evidence="6">
    <location>
        <begin position="361"/>
        <end position="410"/>
    </location>
</feature>
<name>A0A0P0C6U2_CATRO</name>
<feature type="region of interest" description="Disordered" evidence="5">
    <location>
        <begin position="287"/>
        <end position="377"/>
    </location>
</feature>
<reference evidence="7" key="1">
    <citation type="submission" date="2015-04" db="EMBL/GenBank/DDBJ databases">
        <title>Functional characterization of Catharanthus roseus Phytocrome Interacting Factors.</title>
        <authorList>
            <person name="Patra B."/>
            <person name="Pattanaik S."/>
            <person name="Yuan L."/>
        </authorList>
    </citation>
    <scope>NUCLEOTIDE SEQUENCE</scope>
</reference>
<dbReference type="GO" id="GO:0046983">
    <property type="term" value="F:protein dimerization activity"/>
    <property type="evidence" value="ECO:0007669"/>
    <property type="project" value="InterPro"/>
</dbReference>
<evidence type="ECO:0000256" key="3">
    <source>
        <dbReference type="ARBA" id="ARBA00023163"/>
    </source>
</evidence>
<feature type="compositionally biased region" description="Pro residues" evidence="5">
    <location>
        <begin position="170"/>
        <end position="186"/>
    </location>
</feature>
<accession>A0A0P0C6U2</accession>
<organism evidence="7">
    <name type="scientific">Catharanthus roseus</name>
    <name type="common">Madagascar periwinkle</name>
    <name type="synonym">Vinca rosea</name>
    <dbReference type="NCBI Taxonomy" id="4058"/>
    <lineage>
        <taxon>Eukaryota</taxon>
        <taxon>Viridiplantae</taxon>
        <taxon>Streptophyta</taxon>
        <taxon>Embryophyta</taxon>
        <taxon>Tracheophyta</taxon>
        <taxon>Spermatophyta</taxon>
        <taxon>Magnoliopsida</taxon>
        <taxon>eudicotyledons</taxon>
        <taxon>Gunneridae</taxon>
        <taxon>Pentapetalae</taxon>
        <taxon>asterids</taxon>
        <taxon>lamiids</taxon>
        <taxon>Gentianales</taxon>
        <taxon>Apocynaceae</taxon>
        <taxon>Rauvolfioideae</taxon>
        <taxon>Vinceae</taxon>
        <taxon>Catharanthinae</taxon>
        <taxon>Catharanthus</taxon>
    </lineage>
</organism>
<keyword evidence="3" id="KW-0804">Transcription</keyword>
<feature type="compositionally biased region" description="Basic and acidic residues" evidence="5">
    <location>
        <begin position="361"/>
        <end position="377"/>
    </location>
</feature>
<dbReference type="InterPro" id="IPR036638">
    <property type="entry name" value="HLH_DNA-bd_sf"/>
</dbReference>
<evidence type="ECO:0000256" key="2">
    <source>
        <dbReference type="ARBA" id="ARBA00023015"/>
    </source>
</evidence>
<dbReference type="EMBL" id="KR703666">
    <property type="protein sequence ID" value="ALI87040.1"/>
    <property type="molecule type" value="mRNA"/>
</dbReference>
<dbReference type="CDD" id="cd11445">
    <property type="entry name" value="bHLH_AtPIF_like"/>
    <property type="match status" value="1"/>
</dbReference>
<dbReference type="Gene3D" id="4.10.280.10">
    <property type="entry name" value="Helix-loop-helix DNA-binding domain"/>
    <property type="match status" value="1"/>
</dbReference>
<proteinExistence type="evidence at transcript level"/>
<feature type="compositionally biased region" description="Basic and acidic residues" evidence="5">
    <location>
        <begin position="328"/>
        <end position="339"/>
    </location>
</feature>
<feature type="region of interest" description="Disordered" evidence="5">
    <location>
        <begin position="53"/>
        <end position="83"/>
    </location>
</feature>
<dbReference type="AlphaFoldDB" id="A0A0P0C6U2"/>
<dbReference type="GO" id="GO:0005634">
    <property type="term" value="C:nucleus"/>
    <property type="evidence" value="ECO:0007669"/>
    <property type="project" value="UniProtKB-SubCell"/>
</dbReference>
<dbReference type="InterPro" id="IPR047265">
    <property type="entry name" value="PIF1-like_bHLH"/>
</dbReference>
<evidence type="ECO:0000256" key="1">
    <source>
        <dbReference type="ARBA" id="ARBA00004123"/>
    </source>
</evidence>
<feature type="region of interest" description="Disordered" evidence="5">
    <location>
        <begin position="211"/>
        <end position="254"/>
    </location>
</feature>
<keyword evidence="2" id="KW-0805">Transcription regulation</keyword>
<feature type="region of interest" description="Disordered" evidence="5">
    <location>
        <begin position="165"/>
        <end position="186"/>
    </location>
</feature>
<evidence type="ECO:0000259" key="6">
    <source>
        <dbReference type="PROSITE" id="PS50888"/>
    </source>
</evidence>
<dbReference type="InterPro" id="IPR044273">
    <property type="entry name" value="PIF3-like"/>
</dbReference>
<keyword evidence="4" id="KW-0539">Nucleus</keyword>
<dbReference type="PANTHER" id="PTHR46807">
    <property type="entry name" value="TRANSCRIPTION FACTOR PIF3"/>
    <property type="match status" value="1"/>
</dbReference>
<feature type="region of interest" description="Disordered" evidence="5">
    <location>
        <begin position="527"/>
        <end position="564"/>
    </location>
</feature>
<dbReference type="PANTHER" id="PTHR46807:SF8">
    <property type="entry name" value="TRANSCRIPTION FACTOR PIF1-LIKE ISOFORM X2"/>
    <property type="match status" value="1"/>
</dbReference>
<comment type="subcellular location">
    <subcellularLocation>
        <location evidence="1">Nucleus</location>
    </subcellularLocation>
</comment>
<evidence type="ECO:0000313" key="7">
    <source>
        <dbReference type="EMBL" id="ALI87040.1"/>
    </source>
</evidence>
<protein>
    <submittedName>
        <fullName evidence="7">Phytochrome interacting factor 1</fullName>
    </submittedName>
</protein>
<dbReference type="InterPro" id="IPR011598">
    <property type="entry name" value="bHLH_dom"/>
</dbReference>
<evidence type="ECO:0000256" key="4">
    <source>
        <dbReference type="ARBA" id="ARBA00023242"/>
    </source>
</evidence>
<dbReference type="PROSITE" id="PS50888">
    <property type="entry name" value="BHLH"/>
    <property type="match status" value="1"/>
</dbReference>